<protein>
    <submittedName>
        <fullName evidence="2">Uncharacterized protein</fullName>
    </submittedName>
</protein>
<name>A0A158HXL9_9BURK</name>
<proteinExistence type="predicted"/>
<dbReference type="OrthoDB" id="9006081at2"/>
<evidence type="ECO:0000313" key="2">
    <source>
        <dbReference type="EMBL" id="SAL48813.1"/>
    </source>
</evidence>
<feature type="transmembrane region" description="Helical" evidence="1">
    <location>
        <begin position="102"/>
        <end position="120"/>
    </location>
</feature>
<keyword evidence="1" id="KW-0812">Transmembrane</keyword>
<keyword evidence="1" id="KW-1133">Transmembrane helix</keyword>
<accession>A0A158HXL9</accession>
<dbReference type="Proteomes" id="UP000054925">
    <property type="component" value="Unassembled WGS sequence"/>
</dbReference>
<feature type="transmembrane region" description="Helical" evidence="1">
    <location>
        <begin position="132"/>
        <end position="151"/>
    </location>
</feature>
<keyword evidence="1" id="KW-0472">Membrane</keyword>
<dbReference type="EMBL" id="FCOL02000009">
    <property type="protein sequence ID" value="SAL48813.1"/>
    <property type="molecule type" value="Genomic_DNA"/>
</dbReference>
<gene>
    <name evidence="2" type="ORF">AWB67_02214</name>
</gene>
<evidence type="ECO:0000256" key="1">
    <source>
        <dbReference type="SAM" id="Phobius"/>
    </source>
</evidence>
<sequence>MKIAVLEVRYACGLILTDRVVVRASSRLILPPRLTALLAELERSERRTSTSVTVDGVTYRVEGTPEAELVLGSRLGFAERLVRGLQSVASPNAAQRRLNRRFAHMLSAFSVIGACYLVQSTKNWDTRAIVETVLLCAASVALFVTGHLCFAGDHEST</sequence>
<dbReference type="RefSeq" id="WP_087656269.1">
    <property type="nucleotide sequence ID" value="NZ_FCOL02000009.1"/>
</dbReference>
<reference evidence="2" key="1">
    <citation type="submission" date="2016-01" db="EMBL/GenBank/DDBJ databases">
        <authorList>
            <person name="Peeters C."/>
        </authorList>
    </citation>
    <scope>NUCLEOTIDE SEQUENCE [LARGE SCALE GENOMIC DNA]</scope>
    <source>
        <strain evidence="2">LMG 22937</strain>
    </source>
</reference>
<dbReference type="AlphaFoldDB" id="A0A158HXL9"/>
<comment type="caution">
    <text evidence="2">The sequence shown here is derived from an EMBL/GenBank/DDBJ whole genome shotgun (WGS) entry which is preliminary data.</text>
</comment>
<evidence type="ECO:0000313" key="3">
    <source>
        <dbReference type="Proteomes" id="UP000054925"/>
    </source>
</evidence>
<organism evidence="2 3">
    <name type="scientific">Caballeronia terrestris</name>
    <dbReference type="NCBI Taxonomy" id="1226301"/>
    <lineage>
        <taxon>Bacteria</taxon>
        <taxon>Pseudomonadati</taxon>
        <taxon>Pseudomonadota</taxon>
        <taxon>Betaproteobacteria</taxon>
        <taxon>Burkholderiales</taxon>
        <taxon>Burkholderiaceae</taxon>
        <taxon>Caballeronia</taxon>
    </lineage>
</organism>
<keyword evidence="3" id="KW-1185">Reference proteome</keyword>